<dbReference type="KEGG" id="cheb:HH215_27090"/>
<proteinExistence type="predicted"/>
<dbReference type="EMBL" id="CP051680">
    <property type="protein sequence ID" value="QJD86467.1"/>
    <property type="molecule type" value="Genomic_DNA"/>
</dbReference>
<feature type="compositionally biased region" description="Low complexity" evidence="1">
    <location>
        <begin position="32"/>
        <end position="48"/>
    </location>
</feature>
<evidence type="ECO:0000313" key="4">
    <source>
        <dbReference type="EMBL" id="QJD86467.1"/>
    </source>
</evidence>
<dbReference type="InterPro" id="IPR050490">
    <property type="entry name" value="Bact_solute-bd_prot1"/>
</dbReference>
<dbReference type="InterPro" id="IPR022627">
    <property type="entry name" value="DUF3502"/>
</dbReference>
<gene>
    <name evidence="4" type="ORF">HH215_27090</name>
</gene>
<dbReference type="RefSeq" id="WP_169282716.1">
    <property type="nucleotide sequence ID" value="NZ_CP051680.1"/>
</dbReference>
<keyword evidence="5" id="KW-1185">Reference proteome</keyword>
<keyword evidence="2" id="KW-0732">Signal</keyword>
<evidence type="ECO:0000256" key="2">
    <source>
        <dbReference type="SAM" id="SignalP"/>
    </source>
</evidence>
<organism evidence="4 5">
    <name type="scientific">Cohnella herbarum</name>
    <dbReference type="NCBI Taxonomy" id="2728023"/>
    <lineage>
        <taxon>Bacteria</taxon>
        <taxon>Bacillati</taxon>
        <taxon>Bacillota</taxon>
        <taxon>Bacilli</taxon>
        <taxon>Bacillales</taxon>
        <taxon>Paenibacillaceae</taxon>
        <taxon>Cohnella</taxon>
    </lineage>
</organism>
<feature type="signal peptide" evidence="2">
    <location>
        <begin position="1"/>
        <end position="23"/>
    </location>
</feature>
<sequence>MKKTGSRRRVWQAVMLLAVVMLAGCGNNQKQENSSGNPSPAASSSAAQQANEKEAELKLIFPGDKPTAMDEVWGAVSDYVKQKGINVTFNIQYIPFNDYKDKLLVMSAAGDMWDLNFDGDWLAYQQMAGKGAYMALNELLPEYAPNLYKKYEGQGSLQAASVNGQIVSLPWTMKQNTRPFGQWRSDVTDKLGIGAAKDSVQTIEAIDELLHRIKQADPTAKITRKGPLDLFKLKHELMDIGFSGYVVDLNDPQLRAVPIEQTAAYRESAQLAKTWYDDGIISSDAMVDKEGIDVQWRNGKLVFDLSTHEWTNADPGFSDPSFKRESSILYPDKKYANRSPLANVVAINKKSKNPDKVLRFLDLLETDKQLYDLVQNGIDGKTYKLDGQAAAFPDGMDSSTSSYMGWTGQWALWKPQFMRPTGTYSDGFWLKEGEFASEPMNVNSPLDGLFISQDDIKNEVAKRESIKSEFGLPIEFGTVKNADKAVDDYIAKQQAAGVDKITAEVQRQIDQFLAGKKQ</sequence>
<dbReference type="PANTHER" id="PTHR43649">
    <property type="entry name" value="ARABINOSE-BINDING PROTEIN-RELATED"/>
    <property type="match status" value="1"/>
</dbReference>
<dbReference type="Pfam" id="PF01547">
    <property type="entry name" value="SBP_bac_1"/>
    <property type="match status" value="1"/>
</dbReference>
<dbReference type="PANTHER" id="PTHR43649:SF17">
    <property type="entry name" value="ABC TRANSPORTER SOLUTE BINDING PROTEIN-SUGAR TRANSPORT"/>
    <property type="match status" value="1"/>
</dbReference>
<accession>A0A7Z2ZPY8</accession>
<dbReference type="Pfam" id="PF12010">
    <property type="entry name" value="DUF3502"/>
    <property type="match status" value="1"/>
</dbReference>
<protein>
    <submittedName>
        <fullName evidence="4">Extracellular solute-binding protein</fullName>
    </submittedName>
</protein>
<dbReference type="InterPro" id="IPR006059">
    <property type="entry name" value="SBP"/>
</dbReference>
<name>A0A7Z2ZPY8_9BACL</name>
<feature type="chain" id="PRO_5038798412" evidence="2">
    <location>
        <begin position="24"/>
        <end position="518"/>
    </location>
</feature>
<reference evidence="4 5" key="1">
    <citation type="submission" date="2020-04" db="EMBL/GenBank/DDBJ databases">
        <title>Genome sequencing of novel species.</title>
        <authorList>
            <person name="Heo J."/>
            <person name="Kim S.-J."/>
            <person name="Kim J.-S."/>
            <person name="Hong S.-B."/>
            <person name="Kwon S.-W."/>
        </authorList>
    </citation>
    <scope>NUCLEOTIDE SEQUENCE [LARGE SCALE GENOMIC DNA]</scope>
    <source>
        <strain evidence="4 5">MFER-1</strain>
    </source>
</reference>
<evidence type="ECO:0000313" key="5">
    <source>
        <dbReference type="Proteomes" id="UP000502248"/>
    </source>
</evidence>
<dbReference type="Proteomes" id="UP000502248">
    <property type="component" value="Chromosome"/>
</dbReference>
<feature type="domain" description="DUF3502" evidence="3">
    <location>
        <begin position="453"/>
        <end position="514"/>
    </location>
</feature>
<dbReference type="SUPFAM" id="SSF53850">
    <property type="entry name" value="Periplasmic binding protein-like II"/>
    <property type="match status" value="1"/>
</dbReference>
<feature type="region of interest" description="Disordered" evidence="1">
    <location>
        <begin position="29"/>
        <end position="48"/>
    </location>
</feature>
<dbReference type="PROSITE" id="PS51257">
    <property type="entry name" value="PROKAR_LIPOPROTEIN"/>
    <property type="match status" value="1"/>
</dbReference>
<dbReference type="AlphaFoldDB" id="A0A7Z2ZPY8"/>
<evidence type="ECO:0000259" key="3">
    <source>
        <dbReference type="Pfam" id="PF12010"/>
    </source>
</evidence>
<evidence type="ECO:0000256" key="1">
    <source>
        <dbReference type="SAM" id="MobiDB-lite"/>
    </source>
</evidence>
<dbReference type="Gene3D" id="3.40.190.10">
    <property type="entry name" value="Periplasmic binding protein-like II"/>
    <property type="match status" value="2"/>
</dbReference>